<protein>
    <submittedName>
        <fullName evidence="4">Uncharacterized protein</fullName>
    </submittedName>
</protein>
<evidence type="ECO:0000313" key="4">
    <source>
        <dbReference type="EMBL" id="RBM01154.1"/>
    </source>
</evidence>
<feature type="repeat" description="ANK" evidence="3">
    <location>
        <begin position="193"/>
        <end position="230"/>
    </location>
</feature>
<keyword evidence="2 3" id="KW-0040">ANK repeat</keyword>
<dbReference type="SUPFAM" id="SSF48403">
    <property type="entry name" value="Ankyrin repeat"/>
    <property type="match status" value="1"/>
</dbReference>
<feature type="repeat" description="ANK" evidence="3">
    <location>
        <begin position="160"/>
        <end position="192"/>
    </location>
</feature>
<feature type="repeat" description="ANK" evidence="3">
    <location>
        <begin position="93"/>
        <end position="126"/>
    </location>
</feature>
<evidence type="ECO:0000256" key="1">
    <source>
        <dbReference type="ARBA" id="ARBA00022737"/>
    </source>
</evidence>
<proteinExistence type="predicted"/>
<dbReference type="Pfam" id="PF12796">
    <property type="entry name" value="Ank_2"/>
    <property type="match status" value="1"/>
</dbReference>
<dbReference type="PANTHER" id="PTHR24198:SF165">
    <property type="entry name" value="ANKYRIN REPEAT-CONTAINING PROTEIN-RELATED"/>
    <property type="match status" value="1"/>
</dbReference>
<organism evidence="4 5">
    <name type="scientific">Glutamicibacter soli</name>
    <dbReference type="NCBI Taxonomy" id="453836"/>
    <lineage>
        <taxon>Bacteria</taxon>
        <taxon>Bacillati</taxon>
        <taxon>Actinomycetota</taxon>
        <taxon>Actinomycetes</taxon>
        <taxon>Micrococcales</taxon>
        <taxon>Micrococcaceae</taxon>
        <taxon>Glutamicibacter</taxon>
    </lineage>
</organism>
<dbReference type="AlphaFoldDB" id="A0A365YGM4"/>
<dbReference type="PANTHER" id="PTHR24198">
    <property type="entry name" value="ANKYRIN REPEAT AND PROTEIN KINASE DOMAIN-CONTAINING PROTEIN"/>
    <property type="match status" value="1"/>
</dbReference>
<evidence type="ECO:0000256" key="2">
    <source>
        <dbReference type="ARBA" id="ARBA00023043"/>
    </source>
</evidence>
<gene>
    <name evidence="4" type="ORF">C1H84_10250</name>
</gene>
<dbReference type="Pfam" id="PF00023">
    <property type="entry name" value="Ank"/>
    <property type="match status" value="1"/>
</dbReference>
<evidence type="ECO:0000256" key="3">
    <source>
        <dbReference type="PROSITE-ProRule" id="PRU00023"/>
    </source>
</evidence>
<dbReference type="EMBL" id="POAF01000004">
    <property type="protein sequence ID" value="RBM01154.1"/>
    <property type="molecule type" value="Genomic_DNA"/>
</dbReference>
<dbReference type="PROSITE" id="PS50297">
    <property type="entry name" value="ANK_REP_REGION"/>
    <property type="match status" value="1"/>
</dbReference>
<dbReference type="InterPro" id="IPR036770">
    <property type="entry name" value="Ankyrin_rpt-contain_sf"/>
</dbReference>
<dbReference type="InterPro" id="IPR002110">
    <property type="entry name" value="Ankyrin_rpt"/>
</dbReference>
<keyword evidence="5" id="KW-1185">Reference proteome</keyword>
<dbReference type="SMART" id="SM00248">
    <property type="entry name" value="ANK"/>
    <property type="match status" value="5"/>
</dbReference>
<sequence length="256" mass="26362">MRRTADCWQAGSMTEIRLRRSAWHALLPSLALGAVLLLGSCTPAATPPPADSGQGSAGAHDQTAALQTAVDSGNLAAAQAAIASGADANARFADQTPLLVRAVKNEDTSMAAVLVKAGADVNAKDPIQDSAFLYAGAEGLDEILELAIAHGADVACTNRYGGTALIPAAEHGHTETIKILLEAGVPVDHINNLGWTALHEAIVLGDGGPRQVEAVRLLLAGGADPGIPDDNGVSPRDLAKQRGYEDMVKALDEYLP</sequence>
<name>A0A365YGM4_9MICC</name>
<keyword evidence="1" id="KW-0677">Repeat</keyword>
<reference evidence="4 5" key="1">
    <citation type="submission" date="2018-01" db="EMBL/GenBank/DDBJ databases">
        <title>Glutamicibacter soli strain NHPC-3 Whole genome sequence and assembly.</title>
        <authorList>
            <person name="Choudhury P."/>
            <person name="Gupta D."/>
            <person name="Sengupta K."/>
            <person name="Jawed A."/>
            <person name="Sultana N."/>
            <person name="Saha P."/>
        </authorList>
    </citation>
    <scope>NUCLEOTIDE SEQUENCE [LARGE SCALE GENOMIC DNA]</scope>
    <source>
        <strain evidence="4 5">NHPC-3</strain>
    </source>
</reference>
<accession>A0A365YGM4</accession>
<dbReference type="Proteomes" id="UP000252167">
    <property type="component" value="Unassembled WGS sequence"/>
</dbReference>
<dbReference type="PROSITE" id="PS50088">
    <property type="entry name" value="ANK_REPEAT"/>
    <property type="match status" value="3"/>
</dbReference>
<comment type="caution">
    <text evidence="4">The sequence shown here is derived from an EMBL/GenBank/DDBJ whole genome shotgun (WGS) entry which is preliminary data.</text>
</comment>
<evidence type="ECO:0000313" key="5">
    <source>
        <dbReference type="Proteomes" id="UP000252167"/>
    </source>
</evidence>
<dbReference type="Gene3D" id="1.25.40.20">
    <property type="entry name" value="Ankyrin repeat-containing domain"/>
    <property type="match status" value="1"/>
</dbReference>